<dbReference type="PANTHER" id="PTHR42085">
    <property type="entry name" value="F-BOX DOMAIN-CONTAINING PROTEIN"/>
    <property type="match status" value="1"/>
</dbReference>
<evidence type="ECO:0000313" key="3">
    <source>
        <dbReference type="Proteomes" id="UP001286456"/>
    </source>
</evidence>
<name>A0AAE0M8X0_9PEZI</name>
<dbReference type="InterPro" id="IPR038883">
    <property type="entry name" value="AN11006-like"/>
</dbReference>
<dbReference type="AlphaFoldDB" id="A0AAE0M8X0"/>
<organism evidence="2 3">
    <name type="scientific">Cercophora scortea</name>
    <dbReference type="NCBI Taxonomy" id="314031"/>
    <lineage>
        <taxon>Eukaryota</taxon>
        <taxon>Fungi</taxon>
        <taxon>Dikarya</taxon>
        <taxon>Ascomycota</taxon>
        <taxon>Pezizomycotina</taxon>
        <taxon>Sordariomycetes</taxon>
        <taxon>Sordariomycetidae</taxon>
        <taxon>Sordariales</taxon>
        <taxon>Lasiosphaeriaceae</taxon>
        <taxon>Cercophora</taxon>
    </lineage>
</organism>
<protein>
    <submittedName>
        <fullName evidence="2">Uncharacterized protein</fullName>
    </submittedName>
</protein>
<dbReference type="PANTHER" id="PTHR42085:SF2">
    <property type="entry name" value="F-BOX DOMAIN-CONTAINING PROTEIN"/>
    <property type="match status" value="1"/>
</dbReference>
<sequence>MSLRAILHSVRDALIRITTKIRSSVATVKAKARRRAGPKGNTPTPPPTPSGILQPSPTHLTFSPQDHSRLFTRLPLEVRRKIYDHLWATYLASSPLTPDAGKPRLHIYTDGLDDTNDNLTHTRCLGHSLALDGSGVRQSTPAGGPWPFVAAPGPPPTAAAGANNSNAVGQLVGMPPVWFWFALGMQMHWGRHADCQAAVMARWDRQTGRNEAFAPFLLVFLVCKRMYEEAIDSFFSTVTLVFTSSQDAYRFFVCAPHPFLTSLLSLELSFATTVSDPLFLHKLLEEWSDDDDEVLPSSPGPAGPSAPTTPTGNHVCVTKPCRPTSFGEELWHELIQAIRVRAPRLKDLEITIGGALDESVVLSEFDGRAVDEERIVEEDAGNTPWVLPGTVIVDFSSGRGKRFVQRGGRMALAKNRLSF</sequence>
<proteinExistence type="predicted"/>
<accession>A0AAE0M8X0</accession>
<feature type="region of interest" description="Disordered" evidence="1">
    <location>
        <begin position="26"/>
        <end position="64"/>
    </location>
</feature>
<reference evidence="2" key="1">
    <citation type="journal article" date="2023" name="Mol. Phylogenet. Evol.">
        <title>Genome-scale phylogeny and comparative genomics of the fungal order Sordariales.</title>
        <authorList>
            <person name="Hensen N."/>
            <person name="Bonometti L."/>
            <person name="Westerberg I."/>
            <person name="Brannstrom I.O."/>
            <person name="Guillou S."/>
            <person name="Cros-Aarteil S."/>
            <person name="Calhoun S."/>
            <person name="Haridas S."/>
            <person name="Kuo A."/>
            <person name="Mondo S."/>
            <person name="Pangilinan J."/>
            <person name="Riley R."/>
            <person name="LaButti K."/>
            <person name="Andreopoulos B."/>
            <person name="Lipzen A."/>
            <person name="Chen C."/>
            <person name="Yan M."/>
            <person name="Daum C."/>
            <person name="Ng V."/>
            <person name="Clum A."/>
            <person name="Steindorff A."/>
            <person name="Ohm R.A."/>
            <person name="Martin F."/>
            <person name="Silar P."/>
            <person name="Natvig D.O."/>
            <person name="Lalanne C."/>
            <person name="Gautier V."/>
            <person name="Ament-Velasquez S.L."/>
            <person name="Kruys A."/>
            <person name="Hutchinson M.I."/>
            <person name="Powell A.J."/>
            <person name="Barry K."/>
            <person name="Miller A.N."/>
            <person name="Grigoriev I.V."/>
            <person name="Debuchy R."/>
            <person name="Gladieux P."/>
            <person name="Hiltunen Thoren M."/>
            <person name="Johannesson H."/>
        </authorList>
    </citation>
    <scope>NUCLEOTIDE SEQUENCE</scope>
    <source>
        <strain evidence="2">SMH4131-1</strain>
    </source>
</reference>
<feature type="region of interest" description="Disordered" evidence="1">
    <location>
        <begin position="291"/>
        <end position="314"/>
    </location>
</feature>
<reference evidence="2" key="2">
    <citation type="submission" date="2023-06" db="EMBL/GenBank/DDBJ databases">
        <authorList>
            <consortium name="Lawrence Berkeley National Laboratory"/>
            <person name="Haridas S."/>
            <person name="Hensen N."/>
            <person name="Bonometti L."/>
            <person name="Westerberg I."/>
            <person name="Brannstrom I.O."/>
            <person name="Guillou S."/>
            <person name="Cros-Aarteil S."/>
            <person name="Calhoun S."/>
            <person name="Kuo A."/>
            <person name="Mondo S."/>
            <person name="Pangilinan J."/>
            <person name="Riley R."/>
            <person name="Labutti K."/>
            <person name="Andreopoulos B."/>
            <person name="Lipzen A."/>
            <person name="Chen C."/>
            <person name="Yanf M."/>
            <person name="Daum C."/>
            <person name="Ng V."/>
            <person name="Clum A."/>
            <person name="Steindorff A."/>
            <person name="Ohm R."/>
            <person name="Martin F."/>
            <person name="Silar P."/>
            <person name="Natvig D."/>
            <person name="Lalanne C."/>
            <person name="Gautier V."/>
            <person name="Ament-Velasquez S.L."/>
            <person name="Kruys A."/>
            <person name="Hutchinson M.I."/>
            <person name="Powell A.J."/>
            <person name="Barry K."/>
            <person name="Miller A.N."/>
            <person name="Grigoriev I.V."/>
            <person name="Debuchy R."/>
            <person name="Gladieux P."/>
            <person name="Thoren M.H."/>
            <person name="Johannesson H."/>
        </authorList>
    </citation>
    <scope>NUCLEOTIDE SEQUENCE</scope>
    <source>
        <strain evidence="2">SMH4131-1</strain>
    </source>
</reference>
<keyword evidence="3" id="KW-1185">Reference proteome</keyword>
<feature type="compositionally biased region" description="Polar residues" evidence="1">
    <location>
        <begin position="51"/>
        <end position="64"/>
    </location>
</feature>
<evidence type="ECO:0000256" key="1">
    <source>
        <dbReference type="SAM" id="MobiDB-lite"/>
    </source>
</evidence>
<dbReference type="Proteomes" id="UP001286456">
    <property type="component" value="Unassembled WGS sequence"/>
</dbReference>
<evidence type="ECO:0000313" key="2">
    <source>
        <dbReference type="EMBL" id="KAK3323255.1"/>
    </source>
</evidence>
<comment type="caution">
    <text evidence="2">The sequence shown here is derived from an EMBL/GenBank/DDBJ whole genome shotgun (WGS) entry which is preliminary data.</text>
</comment>
<dbReference type="EMBL" id="JAUEPO010000004">
    <property type="protein sequence ID" value="KAK3323255.1"/>
    <property type="molecule type" value="Genomic_DNA"/>
</dbReference>
<gene>
    <name evidence="2" type="ORF">B0T19DRAFT_401591</name>
</gene>